<keyword evidence="3" id="KW-1003">Cell membrane</keyword>
<dbReference type="GeneID" id="102683448"/>
<dbReference type="SMART" id="SM01089">
    <property type="entry name" value="Connexin_CCC"/>
    <property type="match status" value="1"/>
</dbReference>
<keyword evidence="8 13" id="KW-0472">Membrane</keyword>
<dbReference type="PANTHER" id="PTHR11984">
    <property type="entry name" value="CONNEXIN"/>
    <property type="match status" value="1"/>
</dbReference>
<feature type="region of interest" description="Disordered" evidence="12">
    <location>
        <begin position="311"/>
        <end position="342"/>
    </location>
</feature>
<dbReference type="PROSITE" id="PS00408">
    <property type="entry name" value="CONNEXINS_2"/>
    <property type="match status" value="1"/>
</dbReference>
<evidence type="ECO:0000313" key="17">
    <source>
        <dbReference type="Proteomes" id="UP000018468"/>
    </source>
</evidence>
<dbReference type="SUPFAM" id="SSF118220">
    <property type="entry name" value="Connexin43"/>
    <property type="match status" value="1"/>
</dbReference>
<dbReference type="GO" id="GO:0005243">
    <property type="term" value="F:gap junction channel activity"/>
    <property type="evidence" value="ECO:0000318"/>
    <property type="project" value="GO_Central"/>
</dbReference>
<evidence type="ECO:0000256" key="9">
    <source>
        <dbReference type="ARBA" id="ARBA00023157"/>
    </source>
</evidence>
<dbReference type="HOGENOM" id="CLU_037388_0_0_1"/>
<dbReference type="Proteomes" id="UP000018468">
    <property type="component" value="Linkage group LG6"/>
</dbReference>
<dbReference type="InterPro" id="IPR038359">
    <property type="entry name" value="Connexin_N_sf"/>
</dbReference>
<dbReference type="InterPro" id="IPR019570">
    <property type="entry name" value="Connexin_CCC"/>
</dbReference>
<reference evidence="16" key="3">
    <citation type="submission" date="2025-09" db="UniProtKB">
        <authorList>
            <consortium name="Ensembl"/>
        </authorList>
    </citation>
    <scope>IDENTIFICATION</scope>
</reference>
<feature type="domain" description="Connexin N-terminal" evidence="14">
    <location>
        <begin position="43"/>
        <end position="76"/>
    </location>
</feature>
<dbReference type="PRINTS" id="PR00206">
    <property type="entry name" value="CONNEXIN"/>
</dbReference>
<feature type="transmembrane region" description="Helical" evidence="13">
    <location>
        <begin position="144"/>
        <end position="168"/>
    </location>
</feature>
<dbReference type="PROSITE" id="PS00407">
    <property type="entry name" value="CONNEXINS_1"/>
    <property type="match status" value="1"/>
</dbReference>
<accession>W5NP42</accession>
<evidence type="ECO:0000259" key="15">
    <source>
        <dbReference type="SMART" id="SM01089"/>
    </source>
</evidence>
<dbReference type="InterPro" id="IPR034634">
    <property type="entry name" value="Connexin_C"/>
</dbReference>
<name>W5NP42_LEPOC</name>
<proteinExistence type="inferred from homology"/>
<dbReference type="FunFam" id="1.20.1440.80:FF:000001">
    <property type="entry name" value="Gap junction alpha-1"/>
    <property type="match status" value="1"/>
</dbReference>
<dbReference type="STRING" id="7918.ENSLOCP00000022401"/>
<dbReference type="InterPro" id="IPR000500">
    <property type="entry name" value="Connexin"/>
</dbReference>
<sequence>MGDWTFLLKVLEQVHEHSTMVGKVWLTVLFIFRMLVLGAAIENVWGDEQSGFTCNTQQPGCQNLCYDHAFPISHVRYWVLQIVFVSTPSLVYMGHALHHVRMEQKRREAEQEKGERDLLIIVRDGKRVPGEEQASRFRLRGSLLHTYVCSILARTLFEVGFILGQYFIYGVFLQAMYKCSRWPCPNVVDCFVSRPTEKNVFIIFMLTVASISLLLNLMEMYHLGWKKIKEGLASTFYHRSQEAKAEERPKMGYMSLSGWKPCVPTNSASSCRHSPKLKTFSNKLANQQNWVNLATEQGRVERGAHGGLLVAPMPLKEDDSPQLGKGHNLKSSRPSSRNKVTV</sequence>
<keyword evidence="6" id="KW-0965">Cell junction</keyword>
<keyword evidence="5 11" id="KW-0303">Gap junction</keyword>
<reference evidence="16" key="2">
    <citation type="submission" date="2025-08" db="UniProtKB">
        <authorList>
            <consortium name="Ensembl"/>
        </authorList>
    </citation>
    <scope>IDENTIFICATION</scope>
</reference>
<reference evidence="17" key="1">
    <citation type="submission" date="2011-12" db="EMBL/GenBank/DDBJ databases">
        <title>The Draft Genome of Lepisosteus oculatus.</title>
        <authorList>
            <consortium name="The Broad Institute Genome Assembly &amp; Analysis Group"/>
            <consortium name="Computational R&amp;D Group"/>
            <consortium name="and Sequencing Platform"/>
            <person name="Di Palma F."/>
            <person name="Alfoldi J."/>
            <person name="Johnson J."/>
            <person name="Berlin A."/>
            <person name="Gnerre S."/>
            <person name="Jaffe D."/>
            <person name="MacCallum I."/>
            <person name="Young S."/>
            <person name="Walker B.J."/>
            <person name="Lander E.S."/>
            <person name="Lindblad-Toh K."/>
        </authorList>
    </citation>
    <scope>NUCLEOTIDE SEQUENCE [LARGE SCALE GENOMIC DNA]</scope>
</reference>
<dbReference type="EMBL" id="AHAT01007523">
    <property type="status" value="NOT_ANNOTATED_CDS"/>
    <property type="molecule type" value="Genomic_DNA"/>
</dbReference>
<keyword evidence="7 13" id="KW-1133">Transmembrane helix</keyword>
<evidence type="ECO:0000256" key="5">
    <source>
        <dbReference type="ARBA" id="ARBA00022868"/>
    </source>
</evidence>
<dbReference type="PANTHER" id="PTHR11984:SF12">
    <property type="entry name" value="GAP JUNCTION ALPHA-3 PROTEIN"/>
    <property type="match status" value="1"/>
</dbReference>
<dbReference type="SMART" id="SM00037">
    <property type="entry name" value="CNX"/>
    <property type="match status" value="1"/>
</dbReference>
<keyword evidence="4 11" id="KW-0812">Transmembrane</keyword>
<dbReference type="InParanoid" id="W5NP42"/>
<evidence type="ECO:0000256" key="4">
    <source>
        <dbReference type="ARBA" id="ARBA00022692"/>
    </source>
</evidence>
<evidence type="ECO:0000256" key="10">
    <source>
        <dbReference type="ARBA" id="ARBA00045560"/>
    </source>
</evidence>
<feature type="transmembrane region" description="Helical" evidence="13">
    <location>
        <begin position="200"/>
        <end position="218"/>
    </location>
</feature>
<comment type="subcellular location">
    <subcellularLocation>
        <location evidence="1">Cell junction</location>
        <location evidence="1">Gap junction</location>
    </subcellularLocation>
    <subcellularLocation>
        <location evidence="2 11">Cell membrane</location>
        <topology evidence="2 11">Multi-pass membrane protein</topology>
    </subcellularLocation>
</comment>
<dbReference type="InterPro" id="IPR017990">
    <property type="entry name" value="Connexin_CS"/>
</dbReference>
<dbReference type="Gene3D" id="1.20.1440.80">
    <property type="entry name" value="Gap junction channel protein cysteine-rich domain"/>
    <property type="match status" value="1"/>
</dbReference>
<feature type="transmembrane region" description="Helical" evidence="13">
    <location>
        <begin position="77"/>
        <end position="97"/>
    </location>
</feature>
<evidence type="ECO:0000256" key="6">
    <source>
        <dbReference type="ARBA" id="ARBA00022949"/>
    </source>
</evidence>
<dbReference type="GeneTree" id="ENSGT01150000286930"/>
<dbReference type="GO" id="GO:0007267">
    <property type="term" value="P:cell-cell signaling"/>
    <property type="evidence" value="ECO:0000318"/>
    <property type="project" value="GO_Central"/>
</dbReference>
<dbReference type="AlphaFoldDB" id="W5NP42"/>
<evidence type="ECO:0000259" key="14">
    <source>
        <dbReference type="SMART" id="SM00037"/>
    </source>
</evidence>
<feature type="domain" description="Connexin cysteine-rich" evidence="15">
    <location>
        <begin position="157"/>
        <end position="223"/>
    </location>
</feature>
<feature type="transmembrane region" description="Helical" evidence="13">
    <location>
        <begin position="21"/>
        <end position="41"/>
    </location>
</feature>
<keyword evidence="9" id="KW-1015">Disulfide bond</keyword>
<comment type="subunit">
    <text evidence="11">A connexon is composed of a hexamer of connexins.</text>
</comment>
<evidence type="ECO:0000313" key="16">
    <source>
        <dbReference type="Ensembl" id="ENSLOCP00000022401.1"/>
    </source>
</evidence>
<comment type="similarity">
    <text evidence="11">Belongs to the connexin family.</text>
</comment>
<dbReference type="eggNOG" id="ENOG502QUKJ">
    <property type="taxonomic scope" value="Eukaryota"/>
</dbReference>
<organism evidence="16 17">
    <name type="scientific">Lepisosteus oculatus</name>
    <name type="common">Spotted gar</name>
    <dbReference type="NCBI Taxonomy" id="7918"/>
    <lineage>
        <taxon>Eukaryota</taxon>
        <taxon>Metazoa</taxon>
        <taxon>Chordata</taxon>
        <taxon>Craniata</taxon>
        <taxon>Vertebrata</taxon>
        <taxon>Euteleostomi</taxon>
        <taxon>Actinopterygii</taxon>
        <taxon>Neopterygii</taxon>
        <taxon>Holostei</taxon>
        <taxon>Semionotiformes</taxon>
        <taxon>Lepisosteidae</taxon>
        <taxon>Lepisosteus</taxon>
    </lineage>
</organism>
<evidence type="ECO:0000256" key="11">
    <source>
        <dbReference type="RuleBase" id="RU000630"/>
    </source>
</evidence>
<keyword evidence="17" id="KW-1185">Reference proteome</keyword>
<dbReference type="RefSeq" id="XP_015204354.1">
    <property type="nucleotide sequence ID" value="XM_015348868.2"/>
</dbReference>
<evidence type="ECO:0000256" key="1">
    <source>
        <dbReference type="ARBA" id="ARBA00004610"/>
    </source>
</evidence>
<dbReference type="Ensembl" id="ENSLOCT00000022442.1">
    <property type="protein sequence ID" value="ENSLOCP00000022401.1"/>
    <property type="gene ID" value="ENSLOCG00000018300.1"/>
</dbReference>
<dbReference type="KEGG" id="loc:102683448"/>
<dbReference type="OrthoDB" id="9939271at2759"/>
<evidence type="ECO:0000256" key="13">
    <source>
        <dbReference type="SAM" id="Phobius"/>
    </source>
</evidence>
<evidence type="ECO:0000256" key="7">
    <source>
        <dbReference type="ARBA" id="ARBA00022989"/>
    </source>
</evidence>
<dbReference type="Bgee" id="ENSLOCG00000018300">
    <property type="expression patterns" value="Expressed in embryo and 1 other cell type or tissue"/>
</dbReference>
<comment type="function">
    <text evidence="11">One gap junction consists of a cluster of closely packed pairs of transmembrane channels, the connexons, through which materials of low MW diffuse from one cell to a neighboring cell.</text>
</comment>
<dbReference type="Pfam" id="PF00029">
    <property type="entry name" value="Connexin"/>
    <property type="match status" value="1"/>
</dbReference>
<dbReference type="RefSeq" id="XP_015204355.1">
    <property type="nucleotide sequence ID" value="XM_015348869.2"/>
</dbReference>
<comment type="function">
    <text evidence="10">Structural component of lens fiber gap junctions. Gap junctions are dodecameric channels that connect the cytoplasm of adjoining cells. They are formed by the docking of two hexameric hemichannels, one from each cell membrane. Small molecules and ions diffuse from one cell to a neighboring cell via the central pore.</text>
</comment>
<evidence type="ECO:0000256" key="12">
    <source>
        <dbReference type="SAM" id="MobiDB-lite"/>
    </source>
</evidence>
<evidence type="ECO:0000256" key="8">
    <source>
        <dbReference type="ARBA" id="ARBA00023136"/>
    </source>
</evidence>
<dbReference type="InterPro" id="IPR013092">
    <property type="entry name" value="Connexin_N"/>
</dbReference>
<protein>
    <recommendedName>
        <fullName evidence="11">Gap junction protein</fullName>
    </recommendedName>
</protein>
<dbReference type="GO" id="GO:0005922">
    <property type="term" value="C:connexin complex"/>
    <property type="evidence" value="ECO:0000318"/>
    <property type="project" value="GO_Central"/>
</dbReference>
<dbReference type="OMA" id="NMATEQG"/>
<feature type="compositionally biased region" description="Polar residues" evidence="12">
    <location>
        <begin position="329"/>
        <end position="342"/>
    </location>
</feature>
<evidence type="ECO:0000256" key="2">
    <source>
        <dbReference type="ARBA" id="ARBA00004651"/>
    </source>
</evidence>
<evidence type="ECO:0000256" key="3">
    <source>
        <dbReference type="ARBA" id="ARBA00022475"/>
    </source>
</evidence>